<comment type="pathway">
    <text evidence="1 6">Cell wall biogenesis; peptidoglycan biosynthesis.</text>
</comment>
<dbReference type="PROSITE" id="PS52029">
    <property type="entry name" value="LD_TPASE"/>
    <property type="match status" value="1"/>
</dbReference>
<evidence type="ECO:0000256" key="5">
    <source>
        <dbReference type="ARBA" id="ARBA00023316"/>
    </source>
</evidence>
<feature type="active site" description="Proton donor/acceptor" evidence="6">
    <location>
        <position position="223"/>
    </location>
</feature>
<feature type="signal peptide" evidence="8">
    <location>
        <begin position="1"/>
        <end position="29"/>
    </location>
</feature>
<evidence type="ECO:0000256" key="3">
    <source>
        <dbReference type="ARBA" id="ARBA00022960"/>
    </source>
</evidence>
<evidence type="ECO:0000256" key="8">
    <source>
        <dbReference type="SAM" id="SignalP"/>
    </source>
</evidence>
<feature type="compositionally biased region" description="Basic and acidic residues" evidence="7">
    <location>
        <begin position="42"/>
        <end position="54"/>
    </location>
</feature>
<keyword evidence="5 6" id="KW-0961">Cell wall biogenesis/degradation</keyword>
<name>A0ABV5NEG3_9ACTN</name>
<feature type="region of interest" description="Disordered" evidence="7">
    <location>
        <begin position="32"/>
        <end position="54"/>
    </location>
</feature>
<gene>
    <name evidence="10" type="ORF">ACFFR3_04015</name>
</gene>
<sequence length="265" mass="29387">MTIKLQTFTVLALSAGVLPFIATPPPAAAVTVRPAAPPPAESAERPASEETEKVEKVEEVKSKPVLLRPGHRGEAVRSLQRKLHRGRYYFGRINGVYDEQTKFAVWAFQKHKRMMPRKEVGPKMLAALDKPVRHKVLVPGGAPDRVEIDLRNQLLTVYRDRRPALISHVSTGAEVRYCENGRCGNAITPTGDFRVLRRAPGWTTGPLGSMYNSLYFTGAIAMHGSTKVPLRPASHGCVRVPLETSKRLYQMVKIGEPVHVRGKIM</sequence>
<evidence type="ECO:0000259" key="9">
    <source>
        <dbReference type="PROSITE" id="PS52029"/>
    </source>
</evidence>
<dbReference type="InterPro" id="IPR002477">
    <property type="entry name" value="Peptidoglycan-bd-like"/>
</dbReference>
<reference evidence="10 11" key="1">
    <citation type="submission" date="2024-09" db="EMBL/GenBank/DDBJ databases">
        <authorList>
            <person name="Sun Q."/>
            <person name="Mori K."/>
        </authorList>
    </citation>
    <scope>NUCLEOTIDE SEQUENCE [LARGE SCALE GENOMIC DNA]</scope>
    <source>
        <strain evidence="10 11">JCM 3324</strain>
    </source>
</reference>
<dbReference type="SUPFAM" id="SSF141523">
    <property type="entry name" value="L,D-transpeptidase catalytic domain-like"/>
    <property type="match status" value="1"/>
</dbReference>
<dbReference type="EMBL" id="JBHMCF010000003">
    <property type="protein sequence ID" value="MFB9468655.1"/>
    <property type="molecule type" value="Genomic_DNA"/>
</dbReference>
<evidence type="ECO:0000313" key="10">
    <source>
        <dbReference type="EMBL" id="MFB9468655.1"/>
    </source>
</evidence>
<feature type="chain" id="PRO_5045769060" evidence="8">
    <location>
        <begin position="30"/>
        <end position="265"/>
    </location>
</feature>
<keyword evidence="4 6" id="KW-0573">Peptidoglycan synthesis</keyword>
<dbReference type="Gene3D" id="2.40.440.10">
    <property type="entry name" value="L,D-transpeptidase catalytic domain-like"/>
    <property type="match status" value="1"/>
</dbReference>
<dbReference type="Pfam" id="PF03734">
    <property type="entry name" value="YkuD"/>
    <property type="match status" value="1"/>
</dbReference>
<dbReference type="PANTHER" id="PTHR30582:SF2">
    <property type="entry name" value="L,D-TRANSPEPTIDASE YCIB-RELATED"/>
    <property type="match status" value="1"/>
</dbReference>
<organism evidence="10 11">
    <name type="scientific">Nonomuraea salmonea</name>
    <dbReference type="NCBI Taxonomy" id="46181"/>
    <lineage>
        <taxon>Bacteria</taxon>
        <taxon>Bacillati</taxon>
        <taxon>Actinomycetota</taxon>
        <taxon>Actinomycetes</taxon>
        <taxon>Streptosporangiales</taxon>
        <taxon>Streptosporangiaceae</taxon>
        <taxon>Nonomuraea</taxon>
    </lineage>
</organism>
<evidence type="ECO:0000256" key="2">
    <source>
        <dbReference type="ARBA" id="ARBA00022679"/>
    </source>
</evidence>
<dbReference type="Gene3D" id="1.10.101.10">
    <property type="entry name" value="PGBD-like superfamily/PGBD"/>
    <property type="match status" value="1"/>
</dbReference>
<dbReference type="RefSeq" id="WP_345396652.1">
    <property type="nucleotide sequence ID" value="NZ_BAAAXS010000001.1"/>
</dbReference>
<feature type="domain" description="L,D-TPase catalytic" evidence="9">
    <location>
        <begin position="144"/>
        <end position="261"/>
    </location>
</feature>
<dbReference type="Proteomes" id="UP001589568">
    <property type="component" value="Unassembled WGS sequence"/>
</dbReference>
<evidence type="ECO:0000256" key="4">
    <source>
        <dbReference type="ARBA" id="ARBA00022984"/>
    </source>
</evidence>
<dbReference type="Pfam" id="PF01471">
    <property type="entry name" value="PG_binding_1"/>
    <property type="match status" value="1"/>
</dbReference>
<dbReference type="InterPro" id="IPR038063">
    <property type="entry name" value="Transpep_catalytic_dom"/>
</dbReference>
<keyword evidence="11" id="KW-1185">Reference proteome</keyword>
<evidence type="ECO:0000256" key="1">
    <source>
        <dbReference type="ARBA" id="ARBA00004752"/>
    </source>
</evidence>
<keyword evidence="8" id="KW-0732">Signal</keyword>
<proteinExistence type="predicted"/>
<evidence type="ECO:0000256" key="7">
    <source>
        <dbReference type="SAM" id="MobiDB-lite"/>
    </source>
</evidence>
<dbReference type="InterPro" id="IPR036365">
    <property type="entry name" value="PGBD-like_sf"/>
</dbReference>
<dbReference type="CDD" id="cd16913">
    <property type="entry name" value="YkuD_like"/>
    <property type="match status" value="1"/>
</dbReference>
<dbReference type="InterPro" id="IPR005490">
    <property type="entry name" value="LD_TPept_cat_dom"/>
</dbReference>
<dbReference type="InterPro" id="IPR050979">
    <property type="entry name" value="LD-transpeptidase"/>
</dbReference>
<comment type="caution">
    <text evidence="10">The sequence shown here is derived from an EMBL/GenBank/DDBJ whole genome shotgun (WGS) entry which is preliminary data.</text>
</comment>
<keyword evidence="2" id="KW-0808">Transferase</keyword>
<feature type="active site" description="Nucleophile" evidence="6">
    <location>
        <position position="237"/>
    </location>
</feature>
<evidence type="ECO:0000256" key="6">
    <source>
        <dbReference type="PROSITE-ProRule" id="PRU01373"/>
    </source>
</evidence>
<dbReference type="InterPro" id="IPR036366">
    <property type="entry name" value="PGBDSf"/>
</dbReference>
<keyword evidence="3 6" id="KW-0133">Cell shape</keyword>
<accession>A0ABV5NEG3</accession>
<dbReference type="SUPFAM" id="SSF47090">
    <property type="entry name" value="PGBD-like"/>
    <property type="match status" value="1"/>
</dbReference>
<protein>
    <submittedName>
        <fullName evidence="10">L,D-transpeptidase family protein</fullName>
    </submittedName>
</protein>
<evidence type="ECO:0000313" key="11">
    <source>
        <dbReference type="Proteomes" id="UP001589568"/>
    </source>
</evidence>
<dbReference type="PANTHER" id="PTHR30582">
    <property type="entry name" value="L,D-TRANSPEPTIDASE"/>
    <property type="match status" value="1"/>
</dbReference>